<keyword evidence="3" id="KW-1185">Reference proteome</keyword>
<name>A0ABV2K6U4_SPOPS</name>
<feature type="compositionally biased region" description="Basic and acidic residues" evidence="1">
    <location>
        <begin position="18"/>
        <end position="29"/>
    </location>
</feature>
<feature type="region of interest" description="Disordered" evidence="1">
    <location>
        <begin position="57"/>
        <end position="83"/>
    </location>
</feature>
<dbReference type="RefSeq" id="WP_354312237.1">
    <property type="nucleotide sequence ID" value="NZ_JBEPME010000001.1"/>
</dbReference>
<protein>
    <submittedName>
        <fullName evidence="2">Uncharacterized protein</fullName>
    </submittedName>
</protein>
<dbReference type="EMBL" id="JBEPME010000001">
    <property type="protein sequence ID" value="MET3655743.1"/>
    <property type="molecule type" value="Genomic_DNA"/>
</dbReference>
<comment type="caution">
    <text evidence="2">The sequence shown here is derived from an EMBL/GenBank/DDBJ whole genome shotgun (WGS) entry which is preliminary data.</text>
</comment>
<organism evidence="2 3">
    <name type="scientific">Sporosarcina psychrophila</name>
    <name type="common">Bacillus psychrophilus</name>
    <dbReference type="NCBI Taxonomy" id="1476"/>
    <lineage>
        <taxon>Bacteria</taxon>
        <taxon>Bacillati</taxon>
        <taxon>Bacillota</taxon>
        <taxon>Bacilli</taxon>
        <taxon>Bacillales</taxon>
        <taxon>Caryophanaceae</taxon>
        <taxon>Sporosarcina</taxon>
    </lineage>
</organism>
<proteinExistence type="predicted"/>
<dbReference type="Proteomes" id="UP001549104">
    <property type="component" value="Unassembled WGS sequence"/>
</dbReference>
<feature type="region of interest" description="Disordered" evidence="1">
    <location>
        <begin position="1"/>
        <end position="29"/>
    </location>
</feature>
<sequence>MKHEDDISDNTQESFLEAQEKAHGWLGNEKTDKKYSAKNYIHNPYLDHAAGDYEPLKEDSRFHNSEDPHRTTGKFNKERGFSQKKRDALIAKNGQLGDMQTIFSTLNHDRH</sequence>
<evidence type="ECO:0000313" key="3">
    <source>
        <dbReference type="Proteomes" id="UP001549104"/>
    </source>
</evidence>
<evidence type="ECO:0000256" key="1">
    <source>
        <dbReference type="SAM" id="MobiDB-lite"/>
    </source>
</evidence>
<evidence type="ECO:0000313" key="2">
    <source>
        <dbReference type="EMBL" id="MET3655743.1"/>
    </source>
</evidence>
<reference evidence="2 3" key="1">
    <citation type="submission" date="2024-06" db="EMBL/GenBank/DDBJ databases">
        <title>Sorghum-associated microbial communities from plants grown in Nebraska, USA.</title>
        <authorList>
            <person name="Schachtman D."/>
        </authorList>
    </citation>
    <scope>NUCLEOTIDE SEQUENCE [LARGE SCALE GENOMIC DNA]</scope>
    <source>
        <strain evidence="2 3">1288</strain>
    </source>
</reference>
<gene>
    <name evidence="2" type="ORF">ABIC55_000827</name>
</gene>
<accession>A0ABV2K6U4</accession>